<name>A0A0A8XQV2_ARUDO</name>
<evidence type="ECO:0000256" key="1">
    <source>
        <dbReference type="SAM" id="MobiDB-lite"/>
    </source>
</evidence>
<feature type="region of interest" description="Disordered" evidence="1">
    <location>
        <begin position="1"/>
        <end position="23"/>
    </location>
</feature>
<dbReference type="AlphaFoldDB" id="A0A0A8XQV2"/>
<reference evidence="2" key="2">
    <citation type="journal article" date="2015" name="Data Brief">
        <title>Shoot transcriptome of the giant reed, Arundo donax.</title>
        <authorList>
            <person name="Barrero R.A."/>
            <person name="Guerrero F.D."/>
            <person name="Moolhuijzen P."/>
            <person name="Goolsby J.A."/>
            <person name="Tidwell J."/>
            <person name="Bellgard S.E."/>
            <person name="Bellgard M.I."/>
        </authorList>
    </citation>
    <scope>NUCLEOTIDE SEQUENCE</scope>
    <source>
        <tissue evidence="2">Shoot tissue taken approximately 20 cm above the soil surface</tissue>
    </source>
</reference>
<protein>
    <submittedName>
        <fullName evidence="2">Uncharacterized protein</fullName>
    </submittedName>
</protein>
<evidence type="ECO:0000313" key="2">
    <source>
        <dbReference type="EMBL" id="JAD16166.1"/>
    </source>
</evidence>
<proteinExistence type="predicted"/>
<dbReference type="EMBL" id="GBRH01281729">
    <property type="protein sequence ID" value="JAD16166.1"/>
    <property type="molecule type" value="Transcribed_RNA"/>
</dbReference>
<sequence length="85" mass="9218">MLASGSWAPFGAPHRRASSWWPGTSPLRQTPAASSWAWSRPPPTSVLYRVTAASSWAWVPASPLCRMTAASWRAWPPAAPAPYAE</sequence>
<organism evidence="2">
    <name type="scientific">Arundo donax</name>
    <name type="common">Giant reed</name>
    <name type="synonym">Donax arundinaceus</name>
    <dbReference type="NCBI Taxonomy" id="35708"/>
    <lineage>
        <taxon>Eukaryota</taxon>
        <taxon>Viridiplantae</taxon>
        <taxon>Streptophyta</taxon>
        <taxon>Embryophyta</taxon>
        <taxon>Tracheophyta</taxon>
        <taxon>Spermatophyta</taxon>
        <taxon>Magnoliopsida</taxon>
        <taxon>Liliopsida</taxon>
        <taxon>Poales</taxon>
        <taxon>Poaceae</taxon>
        <taxon>PACMAD clade</taxon>
        <taxon>Arundinoideae</taxon>
        <taxon>Arundineae</taxon>
        <taxon>Arundo</taxon>
    </lineage>
</organism>
<reference evidence="2" key="1">
    <citation type="submission" date="2014-09" db="EMBL/GenBank/DDBJ databases">
        <authorList>
            <person name="Magalhaes I.L.F."/>
            <person name="Oliveira U."/>
            <person name="Santos F.R."/>
            <person name="Vidigal T.H.D.A."/>
            <person name="Brescovit A.D."/>
            <person name="Santos A.J."/>
        </authorList>
    </citation>
    <scope>NUCLEOTIDE SEQUENCE</scope>
    <source>
        <tissue evidence="2">Shoot tissue taken approximately 20 cm above the soil surface</tissue>
    </source>
</reference>
<accession>A0A0A8XQV2</accession>